<sequence>MHLDDQVVDDPVAVEINVDAALLLKTLAGIDSYPPVLALLPNIYRIEDRDRVHEVVAAQLTDAGVLLDDGRVHPVIERWLQCLYRPDVELAARIVDTGLDGEPRGMLRMSLVRSGPDHVLAVRNDDHVVLQSVFQQDEDLDILAGAIVSALGSALAASFEPWQVSSAQVSAVAAEFGESAEPAELRRAFAELGAPPRTAAVLERALNEVFRRAEVLVLEHHDGEYPRPEVCLSVLDTVSGRLVVSPSVAMDGELWSTYQPGDDAAIRSGITALINLLPSRSWFETSRIS</sequence>
<evidence type="ECO:0000256" key="1">
    <source>
        <dbReference type="ARBA" id="ARBA00004496"/>
    </source>
</evidence>
<comment type="similarity">
    <text evidence="2">Belongs to the EspG family.</text>
</comment>
<evidence type="ECO:0000256" key="2">
    <source>
        <dbReference type="ARBA" id="ARBA00006411"/>
    </source>
</evidence>
<protein>
    <submittedName>
        <fullName evidence="5">ESX secretion-associated protein EspG</fullName>
    </submittedName>
</protein>
<keyword evidence="4" id="KW-0143">Chaperone</keyword>
<evidence type="ECO:0000256" key="3">
    <source>
        <dbReference type="ARBA" id="ARBA00022490"/>
    </source>
</evidence>
<comment type="caution">
    <text evidence="5">The sequence shown here is derived from an EMBL/GenBank/DDBJ whole genome shotgun (WGS) entry which is preliminary data.</text>
</comment>
<proteinExistence type="inferred from homology"/>
<reference evidence="5 6" key="1">
    <citation type="submission" date="2024-10" db="EMBL/GenBank/DDBJ databases">
        <title>The Natural Products Discovery Center: Release of the First 8490 Sequenced Strains for Exploring Actinobacteria Biosynthetic Diversity.</title>
        <authorList>
            <person name="Kalkreuter E."/>
            <person name="Kautsar S.A."/>
            <person name="Yang D."/>
            <person name="Bader C.D."/>
            <person name="Teijaro C.N."/>
            <person name="Fluegel L."/>
            <person name="Davis C.M."/>
            <person name="Simpson J.R."/>
            <person name="Lauterbach L."/>
            <person name="Steele A.D."/>
            <person name="Gui C."/>
            <person name="Meng S."/>
            <person name="Li G."/>
            <person name="Viehrig K."/>
            <person name="Ye F."/>
            <person name="Su P."/>
            <person name="Kiefer A.F."/>
            <person name="Nichols A."/>
            <person name="Cepeda A.J."/>
            <person name="Yan W."/>
            <person name="Fan B."/>
            <person name="Jiang Y."/>
            <person name="Adhikari A."/>
            <person name="Zheng C.-J."/>
            <person name="Schuster L."/>
            <person name="Cowan T.M."/>
            <person name="Smanski M.J."/>
            <person name="Chevrette M.G."/>
            <person name="De Carvalho L.P.S."/>
            <person name="Shen B."/>
        </authorList>
    </citation>
    <scope>NUCLEOTIDE SEQUENCE [LARGE SCALE GENOMIC DNA]</scope>
    <source>
        <strain evidence="5 6">NPDC004550</strain>
    </source>
</reference>
<dbReference type="Pfam" id="PF14011">
    <property type="entry name" value="ESX-1_EspG"/>
    <property type="match status" value="1"/>
</dbReference>
<name>A0ABW6NRV7_9NOCA</name>
<comment type="subcellular location">
    <subcellularLocation>
        <location evidence="1">Cytoplasm</location>
    </subcellularLocation>
</comment>
<keyword evidence="3" id="KW-0963">Cytoplasm</keyword>
<organism evidence="5 6">
    <name type="scientific">Nocardia africana</name>
    <dbReference type="NCBI Taxonomy" id="134964"/>
    <lineage>
        <taxon>Bacteria</taxon>
        <taxon>Bacillati</taxon>
        <taxon>Actinomycetota</taxon>
        <taxon>Actinomycetes</taxon>
        <taxon>Mycobacteriales</taxon>
        <taxon>Nocardiaceae</taxon>
        <taxon>Nocardia</taxon>
    </lineage>
</organism>
<accession>A0ABW6NRV7</accession>
<dbReference type="RefSeq" id="WP_387255231.1">
    <property type="nucleotide sequence ID" value="NZ_JBIALX010000020.1"/>
</dbReference>
<dbReference type="Proteomes" id="UP001601521">
    <property type="component" value="Unassembled WGS sequence"/>
</dbReference>
<dbReference type="EMBL" id="JBIALX010000020">
    <property type="protein sequence ID" value="MFF0457875.1"/>
    <property type="molecule type" value="Genomic_DNA"/>
</dbReference>
<gene>
    <name evidence="5" type="ORF">ACFYTH_31330</name>
</gene>
<dbReference type="InterPro" id="IPR025734">
    <property type="entry name" value="EspG"/>
</dbReference>
<keyword evidence="6" id="KW-1185">Reference proteome</keyword>
<evidence type="ECO:0000256" key="4">
    <source>
        <dbReference type="ARBA" id="ARBA00023186"/>
    </source>
</evidence>
<evidence type="ECO:0000313" key="6">
    <source>
        <dbReference type="Proteomes" id="UP001601521"/>
    </source>
</evidence>
<evidence type="ECO:0000313" key="5">
    <source>
        <dbReference type="EMBL" id="MFF0457875.1"/>
    </source>
</evidence>